<feature type="region of interest" description="Disordered" evidence="2">
    <location>
        <begin position="333"/>
        <end position="353"/>
    </location>
</feature>
<feature type="compositionally biased region" description="Polar residues" evidence="2">
    <location>
        <begin position="267"/>
        <end position="287"/>
    </location>
</feature>
<protein>
    <submittedName>
        <fullName evidence="3">Uncharacterized protein</fullName>
    </submittedName>
</protein>
<evidence type="ECO:0000313" key="3">
    <source>
        <dbReference type="EMBL" id="WRT65404.1"/>
    </source>
</evidence>
<reference evidence="3 4" key="1">
    <citation type="submission" date="2024-01" db="EMBL/GenBank/DDBJ databases">
        <title>Comparative genomics of Cryptococcus and Kwoniella reveals pathogenesis evolution and contrasting modes of karyotype evolution via chromosome fusion or intercentromeric recombination.</title>
        <authorList>
            <person name="Coelho M.A."/>
            <person name="David-Palma M."/>
            <person name="Shea T."/>
            <person name="Bowers K."/>
            <person name="McGinley-Smith S."/>
            <person name="Mohammad A.W."/>
            <person name="Gnirke A."/>
            <person name="Yurkov A.M."/>
            <person name="Nowrousian M."/>
            <person name="Sun S."/>
            <person name="Cuomo C.A."/>
            <person name="Heitman J."/>
        </authorList>
    </citation>
    <scope>NUCLEOTIDE SEQUENCE [LARGE SCALE GENOMIC DNA]</scope>
    <source>
        <strain evidence="3">CBS 11374</strain>
    </source>
</reference>
<feature type="compositionally biased region" description="Low complexity" evidence="2">
    <location>
        <begin position="28"/>
        <end position="48"/>
    </location>
</feature>
<feature type="compositionally biased region" description="Polar residues" evidence="2">
    <location>
        <begin position="49"/>
        <end position="58"/>
    </location>
</feature>
<dbReference type="Proteomes" id="UP001329825">
    <property type="component" value="Chromosome 3"/>
</dbReference>
<feature type="compositionally biased region" description="Polar residues" evidence="2">
    <location>
        <begin position="1"/>
        <end position="27"/>
    </location>
</feature>
<feature type="compositionally biased region" description="Polar residues" evidence="2">
    <location>
        <begin position="237"/>
        <end position="248"/>
    </location>
</feature>
<accession>A0ABZ1CW74</accession>
<dbReference type="GeneID" id="87954478"/>
<keyword evidence="4" id="KW-1185">Reference proteome</keyword>
<keyword evidence="1" id="KW-0175">Coiled coil</keyword>
<feature type="region of interest" description="Disordered" evidence="2">
    <location>
        <begin position="1"/>
        <end position="60"/>
    </location>
</feature>
<feature type="coiled-coil region" evidence="1">
    <location>
        <begin position="73"/>
        <end position="122"/>
    </location>
</feature>
<feature type="region of interest" description="Disordered" evidence="2">
    <location>
        <begin position="222"/>
        <end position="297"/>
    </location>
</feature>
<gene>
    <name evidence="3" type="ORF">IL334_002347</name>
</gene>
<organism evidence="3 4">
    <name type="scientific">Kwoniella shivajii</name>
    <dbReference type="NCBI Taxonomy" id="564305"/>
    <lineage>
        <taxon>Eukaryota</taxon>
        <taxon>Fungi</taxon>
        <taxon>Dikarya</taxon>
        <taxon>Basidiomycota</taxon>
        <taxon>Agaricomycotina</taxon>
        <taxon>Tremellomycetes</taxon>
        <taxon>Tremellales</taxon>
        <taxon>Cryptococcaceae</taxon>
        <taxon>Kwoniella</taxon>
    </lineage>
</organism>
<evidence type="ECO:0000313" key="4">
    <source>
        <dbReference type="Proteomes" id="UP001329825"/>
    </source>
</evidence>
<evidence type="ECO:0000256" key="1">
    <source>
        <dbReference type="SAM" id="Coils"/>
    </source>
</evidence>
<proteinExistence type="predicted"/>
<dbReference type="EMBL" id="CP141883">
    <property type="protein sequence ID" value="WRT65404.1"/>
    <property type="molecule type" value="Genomic_DNA"/>
</dbReference>
<dbReference type="RefSeq" id="XP_062790144.1">
    <property type="nucleotide sequence ID" value="XM_062934093.1"/>
</dbReference>
<feature type="compositionally biased region" description="Low complexity" evidence="2">
    <location>
        <begin position="288"/>
        <end position="297"/>
    </location>
</feature>
<sequence>MSSTFDRTPNNMSTSLRRTGSVTRSRCTVTPSSTSTKRSSASFATSTSMDLGSTSASVESGLRDETAGLRKIIDGLNRTNASLRTRISELEKLIEHNTGPEVERLSKELSTLEDLFAGSQRDNEAQYAESERQKLYIKEMKNLLNSNLGSDWQHSHNLYPPAPTTTIVTPSTPLPPPKQSNVHILRHSVSFSSKRPTSKLHRRASSVMDLGHVNLQAVKEDEVGMDDTPTGALRKLSGSTSSTRLESLNNRKKEEMVAQYEDDSQPKLLTTKQDAQTVPSSTCAQKQPSNPDSNLNSSSAILVPTALSGVDINQLNRVLQLLSSLTPATLSELSRSKEESEIAERSRPYDEKIEKERKEHIGTMRKMLENQQQLLKERESRLSEIIRSAQEKERQYSSLAI</sequence>
<feature type="compositionally biased region" description="Basic and acidic residues" evidence="2">
    <location>
        <begin position="334"/>
        <end position="353"/>
    </location>
</feature>
<name>A0ABZ1CW74_9TREE</name>
<evidence type="ECO:0000256" key="2">
    <source>
        <dbReference type="SAM" id="MobiDB-lite"/>
    </source>
</evidence>